<evidence type="ECO:0000256" key="12">
    <source>
        <dbReference type="ARBA" id="ARBA00023128"/>
    </source>
</evidence>
<evidence type="ECO:0000256" key="3">
    <source>
        <dbReference type="ARBA" id="ARBA00004569"/>
    </source>
</evidence>
<name>A0AAN8A7Q8_9SACH</name>
<keyword evidence="9" id="KW-0378">Hydrolase</keyword>
<evidence type="ECO:0000256" key="9">
    <source>
        <dbReference type="ARBA" id="ARBA00022801"/>
    </source>
</evidence>
<dbReference type="PANTHER" id="PTHR43016:SF13">
    <property type="entry name" value="PRESEQUENCE PROTEASE, MITOCHONDRIAL"/>
    <property type="match status" value="1"/>
</dbReference>
<evidence type="ECO:0000256" key="11">
    <source>
        <dbReference type="ARBA" id="ARBA00023049"/>
    </source>
</evidence>
<evidence type="ECO:0000256" key="14">
    <source>
        <dbReference type="ARBA" id="ARBA00045897"/>
    </source>
</evidence>
<dbReference type="GO" id="GO:0004222">
    <property type="term" value="F:metalloendopeptidase activity"/>
    <property type="evidence" value="ECO:0007669"/>
    <property type="project" value="TreeGrafter"/>
</dbReference>
<dbReference type="GO" id="GO:0016485">
    <property type="term" value="P:protein processing"/>
    <property type="evidence" value="ECO:0007669"/>
    <property type="project" value="TreeGrafter"/>
</dbReference>
<evidence type="ECO:0000313" key="17">
    <source>
        <dbReference type="Proteomes" id="UP001306508"/>
    </source>
</evidence>
<keyword evidence="11" id="KW-0482">Metalloprotease</keyword>
<dbReference type="Pfam" id="PF05193">
    <property type="entry name" value="Peptidase_M16_C"/>
    <property type="match status" value="1"/>
</dbReference>
<evidence type="ECO:0000256" key="8">
    <source>
        <dbReference type="ARBA" id="ARBA00022723"/>
    </source>
</evidence>
<organism evidence="16 17">
    <name type="scientific">Arxiozyma heterogenica</name>
    <dbReference type="NCBI Taxonomy" id="278026"/>
    <lineage>
        <taxon>Eukaryota</taxon>
        <taxon>Fungi</taxon>
        <taxon>Dikarya</taxon>
        <taxon>Ascomycota</taxon>
        <taxon>Saccharomycotina</taxon>
        <taxon>Saccharomycetes</taxon>
        <taxon>Saccharomycetales</taxon>
        <taxon>Saccharomycetaceae</taxon>
        <taxon>Arxiozyma</taxon>
    </lineage>
</organism>
<dbReference type="AlphaFoldDB" id="A0AAN8A7Q8"/>
<keyword evidence="12" id="KW-0496">Mitochondrion</keyword>
<comment type="subunit">
    <text evidence="5">Monomer and homodimer; homodimerization is induced by binding of the substrate.</text>
</comment>
<dbReference type="Proteomes" id="UP001306508">
    <property type="component" value="Unassembled WGS sequence"/>
</dbReference>
<evidence type="ECO:0000256" key="13">
    <source>
        <dbReference type="ARBA" id="ARBA00034552"/>
    </source>
</evidence>
<evidence type="ECO:0000259" key="15">
    <source>
        <dbReference type="SMART" id="SM01264"/>
    </source>
</evidence>
<feature type="domain" description="Peptidase M16C associated" evidence="15">
    <location>
        <begin position="498"/>
        <end position="744"/>
    </location>
</feature>
<evidence type="ECO:0000256" key="4">
    <source>
        <dbReference type="ARBA" id="ARBA00007575"/>
    </source>
</evidence>
<dbReference type="GO" id="GO:0005759">
    <property type="term" value="C:mitochondrial matrix"/>
    <property type="evidence" value="ECO:0007669"/>
    <property type="project" value="UniProtKB-SubCell"/>
</dbReference>
<dbReference type="InterPro" id="IPR011765">
    <property type="entry name" value="Pept_M16_N"/>
</dbReference>
<dbReference type="Pfam" id="PF22516">
    <property type="entry name" value="PreP_C"/>
    <property type="match status" value="1"/>
</dbReference>
<dbReference type="FunFam" id="3.30.830.10:FF:000009">
    <property type="entry name" value="Presequence protease, mitochondrial"/>
    <property type="match status" value="1"/>
</dbReference>
<dbReference type="Pfam" id="PF00675">
    <property type="entry name" value="Peptidase_M16"/>
    <property type="match status" value="1"/>
</dbReference>
<dbReference type="FunFam" id="3.30.830.10:FF:000011">
    <property type="entry name" value="Presequence protease, mitochondrial"/>
    <property type="match status" value="1"/>
</dbReference>
<gene>
    <name evidence="16" type="ORF">RI543_003996</name>
</gene>
<accession>A0AAN8A7Q8</accession>
<reference evidence="17" key="1">
    <citation type="submission" date="2023-07" db="EMBL/GenBank/DDBJ databases">
        <title>A draft genome of Kazachstania heterogenica Y-27499.</title>
        <authorList>
            <person name="Donic C."/>
            <person name="Kralova J.S."/>
            <person name="Fidel L."/>
            <person name="Ben-Dor S."/>
            <person name="Jung S."/>
        </authorList>
    </citation>
    <scope>NUCLEOTIDE SEQUENCE [LARGE SCALE GENOMIC DNA]</scope>
    <source>
        <strain evidence="17">Y27499</strain>
    </source>
</reference>
<evidence type="ECO:0000256" key="6">
    <source>
        <dbReference type="ARBA" id="ARBA00020167"/>
    </source>
</evidence>
<comment type="similarity">
    <text evidence="4">Belongs to the peptidase M16 family. PreP subfamily.</text>
</comment>
<comment type="subcellular location">
    <subcellularLocation>
        <location evidence="3">Mitochondrion intermembrane space</location>
    </subcellularLocation>
    <subcellularLocation>
        <location evidence="2">Mitochondrion matrix</location>
    </subcellularLocation>
</comment>
<evidence type="ECO:0000256" key="2">
    <source>
        <dbReference type="ARBA" id="ARBA00004305"/>
    </source>
</evidence>
<dbReference type="PANTHER" id="PTHR43016">
    <property type="entry name" value="PRESEQUENCE PROTEASE"/>
    <property type="match status" value="1"/>
</dbReference>
<sequence length="1019" mass="117545">MLNFKRLYSQRTLSQLVQKYPVGSKINGYTIQRVLPLPEFKLACVDLSHEQTGSKHLHIDSSIRQDDDNNVFSVSFRTQPPNNTGVPHILEHTTLCGSVKYPIHDPFFKMLNRSMANFMNAMTGPDYTFYPFATTNKKDYYNLMKIYLDATFNPLLTSDDFIQEGWRIENEDVNDIKSPLIFKGVVYNEMKGQVSNSDYYFYNKFQSTVYPSLNNSGGDPKCITDLTHDDLMSFHDKNYHPSNCKTFSYGTFPLINTLQTLNNEFIKYGRRHNSLKKLLPIDFNKLDKKHVKVAGYYDPMFPKEKQFKSSLTWNCGSTRDIYNSLLLKILSSLLLDGQASIFYKHFIESGVGTDFTINTGFESQTEANLFSVGLQGMTSEYVDKLPELINNVFKEFVTAPINSKKIDAILHQIELSKKDHKSNFGMQLLYSIQPGWSIEIDPFKILNFDETLDRFKNDYKAYGDDLFYRLVHKYFLNNECLETCGNVNSSGDYLQFTMIGDENLSQALETEERERLAKKINLLSENDKKIIFERGLELKKKQERIEDISVLPGLDVAEDISLKSKLYPIIMDQNIMVRITDSNGLSYLKGKFLINDIIPKELYKFLPLFADSLTQLGTKSQNYSEIEDEIKLFTGGISTQVNGYNNVILNNKVDLNFEVAGWSLNSKADKIIELWRKLITETDFSGKREQLKILIKMLASSSLSSVSEGGHLFAMRHANAHFSRLKSIKETMNGVEQLSFVMQLSKIVESGDEVKFEEQILKPLLKIQELILNLPQQNLKFSIITDSIEQSKSIKKHIRDFQNLWSTKSTTKGETNLLRTNEFPLLKSTQSNRTILKFPFQTFYTARSQSSNIMDYLNKDNSSLLLLSQILSFKFLHHEVRERFGAYGVGMTYDSFDGSIVYYSYRDPQPKNSLNIFNEMNNNVKINEITQQDINDGKLRIFQNIDSPMNKQNEAMWNFNYMITDEMRQERRIQLLNLTVDDVANVWEKYLSSKDQYQEVIVGDIPAETGDYVIDIMNS</sequence>
<keyword evidence="10" id="KW-0862">Zinc</keyword>
<comment type="caution">
    <text evidence="16">The sequence shown here is derived from an EMBL/GenBank/DDBJ whole genome shotgun (WGS) entry which is preliminary data.</text>
</comment>
<dbReference type="Pfam" id="PF08367">
    <property type="entry name" value="M16C_assoc"/>
    <property type="match status" value="1"/>
</dbReference>
<evidence type="ECO:0000256" key="1">
    <source>
        <dbReference type="ARBA" id="ARBA00001947"/>
    </source>
</evidence>
<keyword evidence="8" id="KW-0479">Metal-binding</keyword>
<dbReference type="SUPFAM" id="SSF63411">
    <property type="entry name" value="LuxS/MPP-like metallohydrolase"/>
    <property type="match status" value="4"/>
</dbReference>
<evidence type="ECO:0000256" key="5">
    <source>
        <dbReference type="ARBA" id="ARBA00011853"/>
    </source>
</evidence>
<dbReference type="GO" id="GO:0046872">
    <property type="term" value="F:metal ion binding"/>
    <property type="evidence" value="ECO:0007669"/>
    <property type="project" value="UniProtKB-KW"/>
</dbReference>
<dbReference type="InterPro" id="IPR055130">
    <property type="entry name" value="PreP_C"/>
</dbReference>
<keyword evidence="17" id="KW-1185">Reference proteome</keyword>
<dbReference type="InterPro" id="IPR013578">
    <property type="entry name" value="Peptidase_M16C_assoc"/>
</dbReference>
<evidence type="ECO:0000256" key="10">
    <source>
        <dbReference type="ARBA" id="ARBA00022833"/>
    </source>
</evidence>
<dbReference type="GO" id="GO:0005758">
    <property type="term" value="C:mitochondrial intermembrane space"/>
    <property type="evidence" value="ECO:0007669"/>
    <property type="project" value="UniProtKB-SubCell"/>
</dbReference>
<keyword evidence="7" id="KW-0645">Protease</keyword>
<evidence type="ECO:0000256" key="7">
    <source>
        <dbReference type="ARBA" id="ARBA00022670"/>
    </source>
</evidence>
<proteinExistence type="inferred from homology"/>
<dbReference type="EMBL" id="JAWIZZ010000053">
    <property type="protein sequence ID" value="KAK5778335.1"/>
    <property type="molecule type" value="Genomic_DNA"/>
</dbReference>
<dbReference type="SMART" id="SM01264">
    <property type="entry name" value="M16C_associated"/>
    <property type="match status" value="1"/>
</dbReference>
<evidence type="ECO:0000313" key="16">
    <source>
        <dbReference type="EMBL" id="KAK5778335.1"/>
    </source>
</evidence>
<comment type="cofactor">
    <cofactor evidence="1">
        <name>Zn(2+)</name>
        <dbReference type="ChEBI" id="CHEBI:29105"/>
    </cofactor>
</comment>
<protein>
    <recommendedName>
        <fullName evidence="6">Presequence protease, mitochondrial</fullName>
    </recommendedName>
    <alternativeName>
        <fullName evidence="13">Pitrilysin metalloproteinase</fullName>
    </alternativeName>
</protein>
<dbReference type="InterPro" id="IPR007863">
    <property type="entry name" value="Peptidase_M16_C"/>
</dbReference>
<dbReference type="InterPro" id="IPR011249">
    <property type="entry name" value="Metalloenz_LuxS/M16"/>
</dbReference>
<dbReference type="Gene3D" id="3.30.830.10">
    <property type="entry name" value="Metalloenzyme, LuxS/M16 peptidase-like"/>
    <property type="match status" value="4"/>
</dbReference>
<comment type="function">
    <text evidence="14">Degrades mitochondrial transit peptides after their cleavage in the intermembrane space or in the matrix, and presequence peptides; clearance of these peptides is required to keep the presequence processing machinery running. Preferentially cleaves the N-terminal side of paired basic amino acid residues. Also degrades other unstructured peptides. May function as an ATP-dependent peptidase as opposed to a metalloendopeptidase.</text>
</comment>